<dbReference type="GO" id="GO:0004888">
    <property type="term" value="F:transmembrane signaling receptor activity"/>
    <property type="evidence" value="ECO:0007669"/>
    <property type="project" value="TreeGrafter"/>
</dbReference>
<organism evidence="6 7">
    <name type="scientific">Tachysurus vachellii</name>
    <name type="common">Darkbarbel catfish</name>
    <name type="synonym">Pelteobagrus vachellii</name>
    <dbReference type="NCBI Taxonomy" id="175792"/>
    <lineage>
        <taxon>Eukaryota</taxon>
        <taxon>Metazoa</taxon>
        <taxon>Chordata</taxon>
        <taxon>Craniata</taxon>
        <taxon>Vertebrata</taxon>
        <taxon>Euteleostomi</taxon>
        <taxon>Actinopterygii</taxon>
        <taxon>Neopterygii</taxon>
        <taxon>Teleostei</taxon>
        <taxon>Ostariophysi</taxon>
        <taxon>Siluriformes</taxon>
        <taxon>Bagridae</taxon>
        <taxon>Tachysurus</taxon>
    </lineage>
</organism>
<keyword evidence="7" id="KW-1185">Reference proteome</keyword>
<accession>A0AA88MYH3</accession>
<name>A0AA88MYH3_TACVA</name>
<feature type="transmembrane region" description="Helical" evidence="4">
    <location>
        <begin position="118"/>
        <end position="138"/>
    </location>
</feature>
<evidence type="ECO:0000256" key="2">
    <source>
        <dbReference type="ARBA" id="ARBA00022692"/>
    </source>
</evidence>
<dbReference type="InterPro" id="IPR013783">
    <property type="entry name" value="Ig-like_fold"/>
</dbReference>
<keyword evidence="2 4" id="KW-0812">Transmembrane</keyword>
<dbReference type="AlphaFoldDB" id="A0AA88MYH3"/>
<dbReference type="Gene3D" id="2.60.40.10">
    <property type="entry name" value="Immunoglobulins"/>
    <property type="match status" value="1"/>
</dbReference>
<evidence type="ECO:0000256" key="3">
    <source>
        <dbReference type="ARBA" id="ARBA00023136"/>
    </source>
</evidence>
<dbReference type="PANTHER" id="PTHR11860">
    <property type="entry name" value="POLYMERIC-IMMUNOGLOBULIN RECEPTOR"/>
    <property type="match status" value="1"/>
</dbReference>
<dbReference type="InterPro" id="IPR050671">
    <property type="entry name" value="CD300_family_receptors"/>
</dbReference>
<comment type="subcellular location">
    <subcellularLocation>
        <location evidence="1">Membrane</location>
    </subcellularLocation>
</comment>
<sequence>MFLLTSTLIFISAVVFQCHAEQKLECPYKPNHKDLQRVWCKMDTTDTKCCTGLSFMSGNTELENGRLSVTDNGNAFIVSVKSLSQGDGVYWCGLKNGSYIIKLAEKELHNSMDFVWAVLRYLLFVLLLLAVISTHAYCSWRKPKE</sequence>
<evidence type="ECO:0000256" key="4">
    <source>
        <dbReference type="SAM" id="Phobius"/>
    </source>
</evidence>
<keyword evidence="4" id="KW-1133">Transmembrane helix</keyword>
<evidence type="ECO:0000313" key="7">
    <source>
        <dbReference type="Proteomes" id="UP001187315"/>
    </source>
</evidence>
<evidence type="ECO:0000313" key="6">
    <source>
        <dbReference type="EMBL" id="KAK2845383.1"/>
    </source>
</evidence>
<feature type="signal peptide" evidence="5">
    <location>
        <begin position="1"/>
        <end position="20"/>
    </location>
</feature>
<feature type="chain" id="PRO_5041645411" evidence="5">
    <location>
        <begin position="21"/>
        <end position="145"/>
    </location>
</feature>
<keyword evidence="3 4" id="KW-0472">Membrane</keyword>
<protein>
    <submittedName>
        <fullName evidence="6">Uncharacterized protein</fullName>
    </submittedName>
</protein>
<evidence type="ECO:0000256" key="1">
    <source>
        <dbReference type="ARBA" id="ARBA00004370"/>
    </source>
</evidence>
<comment type="caution">
    <text evidence="6">The sequence shown here is derived from an EMBL/GenBank/DDBJ whole genome shotgun (WGS) entry which is preliminary data.</text>
</comment>
<gene>
    <name evidence="6" type="ORF">Q7C36_010237</name>
</gene>
<dbReference type="EMBL" id="JAVHJS010000010">
    <property type="protein sequence ID" value="KAK2845383.1"/>
    <property type="molecule type" value="Genomic_DNA"/>
</dbReference>
<dbReference type="InterPro" id="IPR036179">
    <property type="entry name" value="Ig-like_dom_sf"/>
</dbReference>
<proteinExistence type="predicted"/>
<keyword evidence="5" id="KW-0732">Signal</keyword>
<evidence type="ECO:0000256" key="5">
    <source>
        <dbReference type="SAM" id="SignalP"/>
    </source>
</evidence>
<reference evidence="6" key="1">
    <citation type="submission" date="2023-08" db="EMBL/GenBank/DDBJ databases">
        <title>Pelteobagrus vachellii genome.</title>
        <authorList>
            <person name="Liu H."/>
        </authorList>
    </citation>
    <scope>NUCLEOTIDE SEQUENCE</scope>
    <source>
        <strain evidence="6">PRFRI_2022a</strain>
        <tissue evidence="6">Muscle</tissue>
    </source>
</reference>
<dbReference type="GO" id="GO:0005886">
    <property type="term" value="C:plasma membrane"/>
    <property type="evidence" value="ECO:0007669"/>
    <property type="project" value="TreeGrafter"/>
</dbReference>
<dbReference type="PANTHER" id="PTHR11860:SF87">
    <property type="entry name" value="CMRF35-LIKE MOLECULE 8"/>
    <property type="match status" value="1"/>
</dbReference>
<dbReference type="Proteomes" id="UP001187315">
    <property type="component" value="Unassembled WGS sequence"/>
</dbReference>
<dbReference type="SUPFAM" id="SSF48726">
    <property type="entry name" value="Immunoglobulin"/>
    <property type="match status" value="1"/>
</dbReference>